<proteinExistence type="predicted"/>
<reference evidence="2 3" key="1">
    <citation type="submission" date="2022-01" db="EMBL/GenBank/DDBJ databases">
        <title>Whole genome-based taxonomy of the Shewanellaceae.</title>
        <authorList>
            <person name="Martin-Rodriguez A.J."/>
        </authorList>
    </citation>
    <scope>NUCLEOTIDE SEQUENCE [LARGE SCALE GENOMIC DNA]</scope>
    <source>
        <strain evidence="2 3">DSM 21332</strain>
    </source>
</reference>
<dbReference type="EMBL" id="JAKIKT010000018">
    <property type="protein sequence ID" value="MCL2916607.1"/>
    <property type="molecule type" value="Genomic_DNA"/>
</dbReference>
<gene>
    <name evidence="2" type="ORF">L2725_22995</name>
</gene>
<dbReference type="CDD" id="cd21133">
    <property type="entry name" value="EVE"/>
    <property type="match status" value="1"/>
</dbReference>
<dbReference type="Proteomes" id="UP001202831">
    <property type="component" value="Unassembled WGS sequence"/>
</dbReference>
<accession>A0ABT0NE35</accession>
<dbReference type="PANTHER" id="PTHR14087:SF7">
    <property type="entry name" value="THYMOCYTE NUCLEAR PROTEIN 1"/>
    <property type="match status" value="1"/>
</dbReference>
<keyword evidence="3" id="KW-1185">Reference proteome</keyword>
<dbReference type="SUPFAM" id="SSF88697">
    <property type="entry name" value="PUA domain-like"/>
    <property type="match status" value="1"/>
</dbReference>
<dbReference type="Gene3D" id="3.10.590.10">
    <property type="entry name" value="ph1033 like domains"/>
    <property type="match status" value="1"/>
</dbReference>
<name>A0ABT0NE35_9GAMM</name>
<dbReference type="Pfam" id="PF01878">
    <property type="entry name" value="EVE"/>
    <property type="match status" value="1"/>
</dbReference>
<evidence type="ECO:0000259" key="1">
    <source>
        <dbReference type="Pfam" id="PF01878"/>
    </source>
</evidence>
<protein>
    <submittedName>
        <fullName evidence="2">EVE domain-containing protein</fullName>
    </submittedName>
</protein>
<feature type="domain" description="EVE" evidence="1">
    <location>
        <begin position="2"/>
        <end position="148"/>
    </location>
</feature>
<dbReference type="InterPro" id="IPR002740">
    <property type="entry name" value="EVE_domain"/>
</dbReference>
<evidence type="ECO:0000313" key="3">
    <source>
        <dbReference type="Proteomes" id="UP001202831"/>
    </source>
</evidence>
<evidence type="ECO:0000313" key="2">
    <source>
        <dbReference type="EMBL" id="MCL2916607.1"/>
    </source>
</evidence>
<dbReference type="InterPro" id="IPR047197">
    <property type="entry name" value="THYN1-like_EVE"/>
</dbReference>
<dbReference type="InterPro" id="IPR015947">
    <property type="entry name" value="PUA-like_sf"/>
</dbReference>
<dbReference type="PANTHER" id="PTHR14087">
    <property type="entry name" value="THYMOCYTE NUCLEAR PROTEIN 1"/>
    <property type="match status" value="1"/>
</dbReference>
<sequence length="150" mass="17071">MNYWLMKSEPDEFSIDDLQKVGQEPWTGIRNYQARNFMRDSMQIGDQVLFYHSSCKVPAVVGIAKVASQPYADFSAFDPESKYFDPKSSPENPRWQMVDISFISKLAKPVTLSSIKACPELNTMALVNRSRLSIQPVTEQEWQQVLAMGA</sequence>
<comment type="caution">
    <text evidence="2">The sequence shown here is derived from an EMBL/GenBank/DDBJ whole genome shotgun (WGS) entry which is preliminary data.</text>
</comment>
<organism evidence="2 3">
    <name type="scientific">Shewanella corallii</name>
    <dbReference type="NCBI Taxonomy" id="560080"/>
    <lineage>
        <taxon>Bacteria</taxon>
        <taxon>Pseudomonadati</taxon>
        <taxon>Pseudomonadota</taxon>
        <taxon>Gammaproteobacteria</taxon>
        <taxon>Alteromonadales</taxon>
        <taxon>Shewanellaceae</taxon>
        <taxon>Shewanella</taxon>
    </lineage>
</organism>
<dbReference type="RefSeq" id="WP_249251113.1">
    <property type="nucleotide sequence ID" value="NZ_JAKIKT010000018.1"/>
</dbReference>
<dbReference type="InterPro" id="IPR052181">
    <property type="entry name" value="5hmC_binding"/>
</dbReference>